<feature type="transmembrane region" description="Helical" evidence="1">
    <location>
        <begin position="249"/>
        <end position="269"/>
    </location>
</feature>
<evidence type="ECO:0000313" key="2">
    <source>
        <dbReference type="EMBL" id="TDK61734.1"/>
    </source>
</evidence>
<dbReference type="Proteomes" id="UP000295132">
    <property type="component" value="Unassembled WGS sequence"/>
</dbReference>
<keyword evidence="1" id="KW-1133">Transmembrane helix</keyword>
<feature type="transmembrane region" description="Helical" evidence="1">
    <location>
        <begin position="20"/>
        <end position="37"/>
    </location>
</feature>
<keyword evidence="1" id="KW-0472">Membrane</keyword>
<dbReference type="RefSeq" id="WP_133334561.1">
    <property type="nucleotide sequence ID" value="NZ_SMYO01000005.1"/>
</dbReference>
<feature type="transmembrane region" description="Helical" evidence="1">
    <location>
        <begin position="224"/>
        <end position="243"/>
    </location>
</feature>
<accession>A0A4R5VSH9</accession>
<protein>
    <submittedName>
        <fullName evidence="2">Uncharacterized protein</fullName>
    </submittedName>
</protein>
<feature type="transmembrane region" description="Helical" evidence="1">
    <location>
        <begin position="158"/>
        <end position="180"/>
    </location>
</feature>
<evidence type="ECO:0000256" key="1">
    <source>
        <dbReference type="SAM" id="Phobius"/>
    </source>
</evidence>
<dbReference type="InterPro" id="IPR036259">
    <property type="entry name" value="MFS_trans_sf"/>
</dbReference>
<proteinExistence type="predicted"/>
<dbReference type="EMBL" id="SMYO01000005">
    <property type="protein sequence ID" value="TDK61734.1"/>
    <property type="molecule type" value="Genomic_DNA"/>
</dbReference>
<evidence type="ECO:0000313" key="3">
    <source>
        <dbReference type="Proteomes" id="UP000295132"/>
    </source>
</evidence>
<keyword evidence="1" id="KW-0812">Transmembrane</keyword>
<comment type="caution">
    <text evidence="2">The sequence shown here is derived from an EMBL/GenBank/DDBJ whole genome shotgun (WGS) entry which is preliminary data.</text>
</comment>
<name>A0A4R5VSH9_9BACI</name>
<gene>
    <name evidence="2" type="ORF">E2K98_12655</name>
</gene>
<feature type="transmembrane region" description="Helical" evidence="1">
    <location>
        <begin position="192"/>
        <end position="212"/>
    </location>
</feature>
<sequence length="273" mass="32514">MNEIVSTIIDELKQLFGNNTINLLVFFAFLFLVIWLYKEFRNKMVEDERVRKEKINTILVELTDLEFELDEFIRNKSNFEKLKEKLIKVYPHLSYQLSEKVNKFTPDVEEAFIKEFKKELNVEKGLIKLNQNDEISHINERSLMKLWEYHYKTKFEPIVNPLILAIFSVLFVVIILMVWLGYTQADSNAKKYFLTQEIANIIIFIPFALGFLDSIKNKKLVKKWSSYIYLISFFTISILSFMFFEKVPFLSTLVGLFYLLSIYFIPKIIDKNN</sequence>
<reference evidence="2 3" key="1">
    <citation type="submission" date="2019-03" db="EMBL/GenBank/DDBJ databases">
        <title>Bacillus niacini sp. nov. a Nicotinate-Metabolizing Mesophile Isolated from Soil.</title>
        <authorList>
            <person name="Zhang G."/>
        </authorList>
    </citation>
    <scope>NUCLEOTIDE SEQUENCE [LARGE SCALE GENOMIC DNA]</scope>
    <source>
        <strain evidence="2 3">WN066</strain>
    </source>
</reference>
<organism evidence="2 3">
    <name type="scientific">Bacillus salipaludis</name>
    <dbReference type="NCBI Taxonomy" id="2547811"/>
    <lineage>
        <taxon>Bacteria</taxon>
        <taxon>Bacillati</taxon>
        <taxon>Bacillota</taxon>
        <taxon>Bacilli</taxon>
        <taxon>Bacillales</taxon>
        <taxon>Bacillaceae</taxon>
        <taxon>Bacillus</taxon>
    </lineage>
</organism>
<dbReference type="SUPFAM" id="SSF103473">
    <property type="entry name" value="MFS general substrate transporter"/>
    <property type="match status" value="1"/>
</dbReference>
<dbReference type="AlphaFoldDB" id="A0A4R5VSH9"/>